<proteinExistence type="predicted"/>
<feature type="domain" description="Ribbon-helix-helix protein CopG" evidence="1">
    <location>
        <begin position="57"/>
        <end position="91"/>
    </location>
</feature>
<gene>
    <name evidence="2" type="ORF">UFOPK2658_00770</name>
    <name evidence="3" type="ORF">UFOPK3494_00553</name>
    <name evidence="4" type="ORF">UFOPK4134_01012</name>
</gene>
<evidence type="ECO:0000313" key="4">
    <source>
        <dbReference type="EMBL" id="CAB5031293.1"/>
    </source>
</evidence>
<reference evidence="2" key="1">
    <citation type="submission" date="2020-05" db="EMBL/GenBank/DDBJ databases">
        <authorList>
            <person name="Chiriac C."/>
            <person name="Salcher M."/>
            <person name="Ghai R."/>
            <person name="Kavagutti S V."/>
        </authorList>
    </citation>
    <scope>NUCLEOTIDE SEQUENCE</scope>
</reference>
<dbReference type="EMBL" id="CAEZYH010000023">
    <property type="protein sequence ID" value="CAB4717183.1"/>
    <property type="molecule type" value="Genomic_DNA"/>
</dbReference>
<dbReference type="AlphaFoldDB" id="A0A6J6R5C6"/>
<dbReference type="CDD" id="cd22231">
    <property type="entry name" value="RHH_NikR_HicB-like"/>
    <property type="match status" value="1"/>
</dbReference>
<organism evidence="2">
    <name type="scientific">freshwater metagenome</name>
    <dbReference type="NCBI Taxonomy" id="449393"/>
    <lineage>
        <taxon>unclassified sequences</taxon>
        <taxon>metagenomes</taxon>
        <taxon>ecological metagenomes</taxon>
    </lineage>
</organism>
<evidence type="ECO:0000313" key="3">
    <source>
        <dbReference type="EMBL" id="CAB4893840.1"/>
    </source>
</evidence>
<evidence type="ECO:0000259" key="1">
    <source>
        <dbReference type="Pfam" id="PF01402"/>
    </source>
</evidence>
<accession>A0A6J6R5C6</accession>
<dbReference type="EMBL" id="CAFBPS010000071">
    <property type="protein sequence ID" value="CAB5031293.1"/>
    <property type="molecule type" value="Genomic_DNA"/>
</dbReference>
<dbReference type="EMBL" id="CAFBMF010000023">
    <property type="protein sequence ID" value="CAB4893840.1"/>
    <property type="molecule type" value="Genomic_DNA"/>
</dbReference>
<dbReference type="GO" id="GO:0006355">
    <property type="term" value="P:regulation of DNA-templated transcription"/>
    <property type="evidence" value="ECO:0007669"/>
    <property type="project" value="InterPro"/>
</dbReference>
<evidence type="ECO:0000313" key="2">
    <source>
        <dbReference type="EMBL" id="CAB4717183.1"/>
    </source>
</evidence>
<protein>
    <submittedName>
        <fullName evidence="2">Unannotated protein</fullName>
    </submittedName>
</protein>
<dbReference type="InterPro" id="IPR002145">
    <property type="entry name" value="CopG"/>
</dbReference>
<sequence length="92" mass="10531">MKKANPHYVLKSGRVISDRELEIMSEKIAHEQFDLSQIKRLRGRPRLGKDPSVIVPVRLNADLVDELDLRVHDSGQTRSEVIRLALKNYLAS</sequence>
<dbReference type="Pfam" id="PF01402">
    <property type="entry name" value="RHH_1"/>
    <property type="match status" value="1"/>
</dbReference>
<name>A0A6J6R5C6_9ZZZZ</name>